<dbReference type="CDD" id="cd14797">
    <property type="entry name" value="DUF302"/>
    <property type="match status" value="1"/>
</dbReference>
<dbReference type="RefSeq" id="WP_425506409.1">
    <property type="nucleotide sequence ID" value="NZ_JACIEI010000013.1"/>
</dbReference>
<proteinExistence type="predicted"/>
<name>A0A7W6H197_9RHOB</name>
<organism evidence="3 4">
    <name type="scientific">Sulfitobacter undariae</name>
    <dbReference type="NCBI Taxonomy" id="1563671"/>
    <lineage>
        <taxon>Bacteria</taxon>
        <taxon>Pseudomonadati</taxon>
        <taxon>Pseudomonadota</taxon>
        <taxon>Alphaproteobacteria</taxon>
        <taxon>Rhodobacterales</taxon>
        <taxon>Roseobacteraceae</taxon>
        <taxon>Sulfitobacter</taxon>
    </lineage>
</organism>
<dbReference type="InterPro" id="IPR005180">
    <property type="entry name" value="DUF302"/>
</dbReference>
<sequence>MRRLPQFATALILGTAAMTTTAFAERVTKTSPYSVAVTMDRLQAAVEGAGATVFARVDHAAGAKSVDMELRPTELLIFGNPKLGTPAIAQNQTVGLDLPLRVLAYADGEGVVHVTYHTPDTLAADHDLPTDAPYLPMMTGALDKLTAKAVAAE</sequence>
<dbReference type="SUPFAM" id="SSF103247">
    <property type="entry name" value="TT1751-like"/>
    <property type="match status" value="1"/>
</dbReference>
<feature type="signal peptide" evidence="1">
    <location>
        <begin position="1"/>
        <end position="24"/>
    </location>
</feature>
<evidence type="ECO:0000259" key="2">
    <source>
        <dbReference type="Pfam" id="PF03625"/>
    </source>
</evidence>
<accession>A0A7W6H197</accession>
<dbReference type="Pfam" id="PF03625">
    <property type="entry name" value="DUF302"/>
    <property type="match status" value="1"/>
</dbReference>
<dbReference type="InterPro" id="IPR035923">
    <property type="entry name" value="TT1751-like_sf"/>
</dbReference>
<evidence type="ECO:0000313" key="3">
    <source>
        <dbReference type="EMBL" id="MBB3995345.1"/>
    </source>
</evidence>
<evidence type="ECO:0000256" key="1">
    <source>
        <dbReference type="SAM" id="SignalP"/>
    </source>
</evidence>
<dbReference type="Proteomes" id="UP000530268">
    <property type="component" value="Unassembled WGS sequence"/>
</dbReference>
<dbReference type="EMBL" id="JACIEI010000013">
    <property type="protein sequence ID" value="MBB3995345.1"/>
    <property type="molecule type" value="Genomic_DNA"/>
</dbReference>
<dbReference type="Gene3D" id="3.30.310.70">
    <property type="entry name" value="TT1751-like domain"/>
    <property type="match status" value="1"/>
</dbReference>
<keyword evidence="1" id="KW-0732">Signal</keyword>
<reference evidence="3 4" key="1">
    <citation type="submission" date="2020-08" db="EMBL/GenBank/DDBJ databases">
        <title>Genomic Encyclopedia of Type Strains, Phase IV (KMG-IV): sequencing the most valuable type-strain genomes for metagenomic binning, comparative biology and taxonomic classification.</title>
        <authorList>
            <person name="Goeker M."/>
        </authorList>
    </citation>
    <scope>NUCLEOTIDE SEQUENCE [LARGE SCALE GENOMIC DNA]</scope>
    <source>
        <strain evidence="3 4">DSM 102234</strain>
    </source>
</reference>
<gene>
    <name evidence="3" type="ORF">GGR95_003000</name>
</gene>
<feature type="chain" id="PRO_5030774161" evidence="1">
    <location>
        <begin position="25"/>
        <end position="153"/>
    </location>
</feature>
<keyword evidence="4" id="KW-1185">Reference proteome</keyword>
<feature type="domain" description="DUF302" evidence="2">
    <location>
        <begin position="57"/>
        <end position="119"/>
    </location>
</feature>
<dbReference type="PANTHER" id="PTHR38342:SF2">
    <property type="entry name" value="INNER MEMBRANE OR EXPORTED"/>
    <property type="match status" value="1"/>
</dbReference>
<dbReference type="PANTHER" id="PTHR38342">
    <property type="entry name" value="SLR5037 PROTEIN"/>
    <property type="match status" value="1"/>
</dbReference>
<comment type="caution">
    <text evidence="3">The sequence shown here is derived from an EMBL/GenBank/DDBJ whole genome shotgun (WGS) entry which is preliminary data.</text>
</comment>
<dbReference type="AlphaFoldDB" id="A0A7W6H197"/>
<evidence type="ECO:0000313" key="4">
    <source>
        <dbReference type="Proteomes" id="UP000530268"/>
    </source>
</evidence>
<protein>
    <submittedName>
        <fullName evidence="3">Uncharacterized protein (DUF302 family)</fullName>
    </submittedName>
</protein>